<dbReference type="GO" id="GO:0051793">
    <property type="term" value="P:medium-chain fatty acid catabolic process"/>
    <property type="evidence" value="ECO:0007669"/>
    <property type="project" value="TreeGrafter"/>
</dbReference>
<evidence type="ECO:0000256" key="1">
    <source>
        <dbReference type="ARBA" id="ARBA00010884"/>
    </source>
</evidence>
<evidence type="ECO:0000313" key="5">
    <source>
        <dbReference type="EMBL" id="KAG7452538.1"/>
    </source>
</evidence>
<gene>
    <name evidence="5" type="ORF">BT62DRAFT_880275</name>
</gene>
<keyword evidence="3" id="KW-0472">Membrane</keyword>
<keyword evidence="3" id="KW-1133">Transmembrane helix</keyword>
<dbReference type="Proteomes" id="UP000812287">
    <property type="component" value="Unassembled WGS sequence"/>
</dbReference>
<dbReference type="InterPro" id="IPR000073">
    <property type="entry name" value="AB_hydrolase_1"/>
</dbReference>
<feature type="transmembrane region" description="Helical" evidence="3">
    <location>
        <begin position="6"/>
        <end position="30"/>
    </location>
</feature>
<dbReference type="EMBL" id="MU250523">
    <property type="protein sequence ID" value="KAG7452538.1"/>
    <property type="molecule type" value="Genomic_DNA"/>
</dbReference>
<evidence type="ECO:0000259" key="4">
    <source>
        <dbReference type="Pfam" id="PF00561"/>
    </source>
</evidence>
<keyword evidence="6" id="KW-1185">Reference proteome</keyword>
<feature type="active site" description="Charge relay system" evidence="2">
    <location>
        <position position="390"/>
    </location>
</feature>
<evidence type="ECO:0000256" key="3">
    <source>
        <dbReference type="SAM" id="Phobius"/>
    </source>
</evidence>
<dbReference type="GO" id="GO:0047372">
    <property type="term" value="F:monoacylglycerol lipase activity"/>
    <property type="evidence" value="ECO:0007669"/>
    <property type="project" value="TreeGrafter"/>
</dbReference>
<reference evidence="5" key="1">
    <citation type="submission" date="2020-11" db="EMBL/GenBank/DDBJ databases">
        <title>Adaptations for nitrogen fixation in a non-lichenized fungal sporocarp promotes dispersal by wood-feeding termites.</title>
        <authorList>
            <consortium name="DOE Joint Genome Institute"/>
            <person name="Koch R.A."/>
            <person name="Yoon G."/>
            <person name="Arayal U."/>
            <person name="Lail K."/>
            <person name="Amirebrahimi M."/>
            <person name="Labutti K."/>
            <person name="Lipzen A."/>
            <person name="Riley R."/>
            <person name="Barry K."/>
            <person name="Henrissat B."/>
            <person name="Grigoriev I.V."/>
            <person name="Herr J.R."/>
            <person name="Aime M.C."/>
        </authorList>
    </citation>
    <scope>NUCLEOTIDE SEQUENCE</scope>
    <source>
        <strain evidence="5">MCA 3950</strain>
    </source>
</reference>
<dbReference type="GeneID" id="66104918"/>
<feature type="domain" description="AB hydrolase-1" evidence="4">
    <location>
        <begin position="137"/>
        <end position="367"/>
    </location>
</feature>
<dbReference type="GO" id="GO:0051792">
    <property type="term" value="P:medium-chain fatty acid biosynthetic process"/>
    <property type="evidence" value="ECO:0007669"/>
    <property type="project" value="TreeGrafter"/>
</dbReference>
<name>A0A9P8AYD5_9AGAR</name>
<sequence length="472" mass="51761">MQLEYLYSLFTLPLLVGLAAFFIAAIQLFAPKARTPVVVFPYQPSHVAVRKRASSPDIDNQSLKSLVLSRCTSLFSEYRSSWWLPNGHLQTAYSVMADFTKTDKMYYNRQYIRLLDGGTLGLDFAPVDSSKLKSDSPIIVVQHGLTGGSYEAYVRAVLYPACAPLEQGGLGYRAVVINFRGCAGVPITSSMLYSAGHTDDLRQALFYISHTYPEAPLLGLGFSLGANIITRYVSEEGPRCRLSSACALACPWDLAQNNEQLLSSFIGRHVYAKALGTNLLNLVKRHENALLTNPSDRILEAVAAARTLKNPTLRDFDHAFSRIASGPPPSFPYVSAEAYYDGQSSHHAVKGVQVPFLSINSADDPIVQSVPMDGRGNGFVVMALTPGGGHLGWFQSGASWREVDRWTTQPVLEWMRMTGEMLVGDTYKCRHLQVDAEGWIKEQGIDHLGCKPAEGGGIIDSNAVDDRTMQGL</sequence>
<dbReference type="InterPro" id="IPR012020">
    <property type="entry name" value="ABHD4"/>
</dbReference>
<comment type="similarity">
    <text evidence="1">Belongs to the AB hydrolase superfamily. AB hydrolase 4 family.</text>
</comment>
<dbReference type="GO" id="GO:0008126">
    <property type="term" value="F:acetylesterase activity"/>
    <property type="evidence" value="ECO:0007669"/>
    <property type="project" value="TreeGrafter"/>
</dbReference>
<dbReference type="RefSeq" id="XP_043046038.1">
    <property type="nucleotide sequence ID" value="XM_043182621.1"/>
</dbReference>
<dbReference type="PIRSF" id="PIRSF005211">
    <property type="entry name" value="Ab_hydro_YheT"/>
    <property type="match status" value="1"/>
</dbReference>
<dbReference type="OrthoDB" id="5954035at2759"/>
<feature type="active site" description="Charge relay system" evidence="2">
    <location>
        <position position="223"/>
    </location>
</feature>
<feature type="active site" description="Charge relay system" evidence="2">
    <location>
        <position position="364"/>
    </location>
</feature>
<dbReference type="PANTHER" id="PTHR10794">
    <property type="entry name" value="ABHYDROLASE DOMAIN-CONTAINING PROTEIN"/>
    <property type="match status" value="1"/>
</dbReference>
<dbReference type="PANTHER" id="PTHR10794:SF63">
    <property type="entry name" value="ALPHA_BETA HYDROLASE 1, ISOFORM A"/>
    <property type="match status" value="1"/>
</dbReference>
<evidence type="ECO:0000256" key="2">
    <source>
        <dbReference type="PIRSR" id="PIRSR005211-1"/>
    </source>
</evidence>
<dbReference type="Pfam" id="PF00561">
    <property type="entry name" value="Abhydrolase_1"/>
    <property type="match status" value="1"/>
</dbReference>
<dbReference type="InterPro" id="IPR029058">
    <property type="entry name" value="AB_hydrolase_fold"/>
</dbReference>
<dbReference type="AlphaFoldDB" id="A0A9P8AYD5"/>
<protein>
    <submittedName>
        <fullName evidence="5">AB-hydrolase YheT</fullName>
    </submittedName>
</protein>
<dbReference type="InterPro" id="IPR050960">
    <property type="entry name" value="AB_hydrolase_4_sf"/>
</dbReference>
<comment type="caution">
    <text evidence="5">The sequence shown here is derived from an EMBL/GenBank/DDBJ whole genome shotgun (WGS) entry which is preliminary data.</text>
</comment>
<dbReference type="Gene3D" id="3.40.50.1820">
    <property type="entry name" value="alpha/beta hydrolase"/>
    <property type="match status" value="1"/>
</dbReference>
<dbReference type="SUPFAM" id="SSF53474">
    <property type="entry name" value="alpha/beta-Hydrolases"/>
    <property type="match status" value="1"/>
</dbReference>
<keyword evidence="3" id="KW-0812">Transmembrane</keyword>
<organism evidence="5 6">
    <name type="scientific">Guyanagaster necrorhizus</name>
    <dbReference type="NCBI Taxonomy" id="856835"/>
    <lineage>
        <taxon>Eukaryota</taxon>
        <taxon>Fungi</taxon>
        <taxon>Dikarya</taxon>
        <taxon>Basidiomycota</taxon>
        <taxon>Agaricomycotina</taxon>
        <taxon>Agaricomycetes</taxon>
        <taxon>Agaricomycetidae</taxon>
        <taxon>Agaricales</taxon>
        <taxon>Marasmiineae</taxon>
        <taxon>Physalacriaceae</taxon>
        <taxon>Guyanagaster</taxon>
    </lineage>
</organism>
<evidence type="ECO:0000313" key="6">
    <source>
        <dbReference type="Proteomes" id="UP000812287"/>
    </source>
</evidence>
<proteinExistence type="inferred from homology"/>
<accession>A0A9P8AYD5</accession>